<sequence>MKLSKTVIPKNCTPHFLKSPFSLNKLFPVQLVFCFHYGVPAGCLLQIGVGGGPSAINMENSFDYGLHKLFPEESGITTPMVPKLPRPPMLQLSSDYPRWKKRVQAFLSISPPAHHFLHILNALSEDAFARADAAGFSSTKSMDENWKILDNCFDLQLGYEHALLKFFNRRQLPDESPLDYFHALQLMVASVDNNADPEYRDRMLRTRFLDGVLPGDLRTDLLRHPPTNTMELQRTILRFMDIQRDITVPTSSFLYPVPTASSSAALTTVPAPRQRRFNAPPPNQPSTPTTVTPKQHEDPSKCYYCHRFGRRAWKCGHNRKPQGERSSNVSLSGKYSKSPFSLRASSRAQT</sequence>
<organism evidence="2 3">
    <name type="scientific">Trichobilharzia regenti</name>
    <name type="common">Nasal bird schistosome</name>
    <dbReference type="NCBI Taxonomy" id="157069"/>
    <lineage>
        <taxon>Eukaryota</taxon>
        <taxon>Metazoa</taxon>
        <taxon>Spiralia</taxon>
        <taxon>Lophotrochozoa</taxon>
        <taxon>Platyhelminthes</taxon>
        <taxon>Trematoda</taxon>
        <taxon>Digenea</taxon>
        <taxon>Strigeidida</taxon>
        <taxon>Schistosomatoidea</taxon>
        <taxon>Schistosomatidae</taxon>
        <taxon>Trichobilharzia</taxon>
    </lineage>
</organism>
<feature type="compositionally biased region" description="Polar residues" evidence="1">
    <location>
        <begin position="324"/>
        <end position="350"/>
    </location>
</feature>
<keyword evidence="2" id="KW-1185">Reference proteome</keyword>
<proteinExistence type="predicted"/>
<dbReference type="Proteomes" id="UP000050795">
    <property type="component" value="Unassembled WGS sequence"/>
</dbReference>
<feature type="region of interest" description="Disordered" evidence="1">
    <location>
        <begin position="265"/>
        <end position="298"/>
    </location>
</feature>
<name>A0AA85J3P4_TRIRE</name>
<dbReference type="WBParaSite" id="TREG1_130790.1">
    <property type="protein sequence ID" value="TREG1_130790.1"/>
    <property type="gene ID" value="TREG1_130790"/>
</dbReference>
<evidence type="ECO:0000313" key="2">
    <source>
        <dbReference type="Proteomes" id="UP000050795"/>
    </source>
</evidence>
<feature type="region of interest" description="Disordered" evidence="1">
    <location>
        <begin position="315"/>
        <end position="350"/>
    </location>
</feature>
<evidence type="ECO:0000256" key="1">
    <source>
        <dbReference type="SAM" id="MobiDB-lite"/>
    </source>
</evidence>
<reference evidence="2" key="1">
    <citation type="submission" date="2022-06" db="EMBL/GenBank/DDBJ databases">
        <authorList>
            <person name="Berger JAMES D."/>
            <person name="Berger JAMES D."/>
        </authorList>
    </citation>
    <scope>NUCLEOTIDE SEQUENCE [LARGE SCALE GENOMIC DNA]</scope>
</reference>
<accession>A0AA85J3P4</accession>
<dbReference type="AlphaFoldDB" id="A0AA85J3P4"/>
<protein>
    <submittedName>
        <fullName evidence="3">Uncharacterized protein</fullName>
    </submittedName>
</protein>
<evidence type="ECO:0000313" key="3">
    <source>
        <dbReference type="WBParaSite" id="TREG1_130790.1"/>
    </source>
</evidence>
<reference evidence="3" key="2">
    <citation type="submission" date="2023-11" db="UniProtKB">
        <authorList>
            <consortium name="WormBaseParasite"/>
        </authorList>
    </citation>
    <scope>IDENTIFICATION</scope>
</reference>